<proteinExistence type="predicted"/>
<evidence type="ECO:0000313" key="3">
    <source>
        <dbReference type="Proteomes" id="UP000008066"/>
    </source>
</evidence>
<evidence type="ECO:0000313" key="2">
    <source>
        <dbReference type="EMBL" id="EGS21350.1"/>
    </source>
</evidence>
<name>G0S4X9_CHATD</name>
<sequence>MASKHGEIASIHHYYDAIFAEVVKIEKATDNLHHPSHGLIGAATEKIIKLMKNIMEIYSFTISILKNRFDIDSREQCMKDREKLSVNVDEKEINITKLQNRLKKKLNRIVELSKQLEQPKLGKLELEKSLQEKMTPSRNGL</sequence>
<reference evidence="2 3" key="1">
    <citation type="journal article" date="2011" name="Cell">
        <title>Insight into structure and assembly of the nuclear pore complex by utilizing the genome of a eukaryotic thermophile.</title>
        <authorList>
            <person name="Amlacher S."/>
            <person name="Sarges P."/>
            <person name="Flemming D."/>
            <person name="van Noort V."/>
            <person name="Kunze R."/>
            <person name="Devos D.P."/>
            <person name="Arumugam M."/>
            <person name="Bork P."/>
            <person name="Hurt E."/>
        </authorList>
    </citation>
    <scope>NUCLEOTIDE SEQUENCE [LARGE SCALE GENOMIC DNA]</scope>
    <source>
        <strain evidence="3">DSM 1495 / CBS 144.50 / IMI 039719</strain>
    </source>
</reference>
<evidence type="ECO:0000256" key="1">
    <source>
        <dbReference type="SAM" id="Coils"/>
    </source>
</evidence>
<accession>G0S4X9</accession>
<dbReference type="Proteomes" id="UP000008066">
    <property type="component" value="Unassembled WGS sequence"/>
</dbReference>
<protein>
    <submittedName>
        <fullName evidence="2">Uncharacterized protein</fullName>
    </submittedName>
</protein>
<dbReference type="HOGENOM" id="CLU_1825076_0_0_1"/>
<dbReference type="RefSeq" id="XP_006693646.1">
    <property type="nucleotide sequence ID" value="XM_006693583.1"/>
</dbReference>
<dbReference type="AlphaFoldDB" id="G0S4X9"/>
<dbReference type="KEGG" id="cthr:CTHT_0032050"/>
<dbReference type="EMBL" id="GL988041">
    <property type="protein sequence ID" value="EGS21350.1"/>
    <property type="molecule type" value="Genomic_DNA"/>
</dbReference>
<dbReference type="GeneID" id="18257243"/>
<gene>
    <name evidence="2" type="ORF">CTHT_0032050</name>
</gene>
<feature type="coiled-coil region" evidence="1">
    <location>
        <begin position="81"/>
        <end position="115"/>
    </location>
</feature>
<keyword evidence="1" id="KW-0175">Coiled coil</keyword>
<keyword evidence="3" id="KW-1185">Reference proteome</keyword>
<organism evidence="3">
    <name type="scientific">Chaetomium thermophilum (strain DSM 1495 / CBS 144.50 / IMI 039719)</name>
    <name type="common">Thermochaetoides thermophila</name>
    <dbReference type="NCBI Taxonomy" id="759272"/>
    <lineage>
        <taxon>Eukaryota</taxon>
        <taxon>Fungi</taxon>
        <taxon>Dikarya</taxon>
        <taxon>Ascomycota</taxon>
        <taxon>Pezizomycotina</taxon>
        <taxon>Sordariomycetes</taxon>
        <taxon>Sordariomycetidae</taxon>
        <taxon>Sordariales</taxon>
        <taxon>Chaetomiaceae</taxon>
        <taxon>Thermochaetoides</taxon>
    </lineage>
</organism>